<gene>
    <name evidence="8" type="ORF">FKW77_003822</name>
</gene>
<comment type="similarity">
    <text evidence="2">Belongs to the mitochondrion-specific ribosomal protein mL41 family.</text>
</comment>
<dbReference type="PANTHER" id="PTHR21338">
    <property type="entry name" value="MITOCHONDRIAL RIBOSOMAL PROTEIN L41"/>
    <property type="match status" value="1"/>
</dbReference>
<evidence type="ECO:0000256" key="7">
    <source>
        <dbReference type="SAM" id="MobiDB-lite"/>
    </source>
</evidence>
<dbReference type="GO" id="GO:0005762">
    <property type="term" value="C:mitochondrial large ribosomal subunit"/>
    <property type="evidence" value="ECO:0007669"/>
    <property type="project" value="InterPro"/>
</dbReference>
<evidence type="ECO:0000256" key="4">
    <source>
        <dbReference type="ARBA" id="ARBA00022980"/>
    </source>
</evidence>
<dbReference type="Proteomes" id="UP000316270">
    <property type="component" value="Chromosome 12"/>
</dbReference>
<dbReference type="GO" id="GO:0003735">
    <property type="term" value="F:structural constituent of ribosome"/>
    <property type="evidence" value="ECO:0007669"/>
    <property type="project" value="InterPro"/>
</dbReference>
<dbReference type="EMBL" id="CP042196">
    <property type="protein sequence ID" value="QDS74899.1"/>
    <property type="molecule type" value="Genomic_DNA"/>
</dbReference>
<proteinExistence type="inferred from homology"/>
<keyword evidence="4" id="KW-0689">Ribosomal protein</keyword>
<keyword evidence="3" id="KW-0809">Transit peptide</keyword>
<dbReference type="AlphaFoldDB" id="A0A517LH00"/>
<feature type="compositionally biased region" description="Basic and acidic residues" evidence="7">
    <location>
        <begin position="148"/>
        <end position="159"/>
    </location>
</feature>
<sequence>MFQPTPPLGRALRRLALTTKQGPKDYYKGTGSGSTGRHTKGGKYIISYRKVRSYVPPDYDIEGLDQLTPFVSARIPRPARELLLDRNTGEQIKDQKTDGRLYLKRWKEKVQQREISRVEMDDGKRFKERKKDHGIVNLPQIYANARKSNPEQRPEPDQT</sequence>
<keyword evidence="5" id="KW-0496">Mitochondrion</keyword>
<dbReference type="OrthoDB" id="408933at2759"/>
<comment type="subcellular location">
    <subcellularLocation>
        <location evidence="1">Mitochondrion</location>
    </subcellularLocation>
</comment>
<evidence type="ECO:0000256" key="2">
    <source>
        <dbReference type="ARBA" id="ARBA00010152"/>
    </source>
</evidence>
<organism evidence="8 9">
    <name type="scientific">Venturia effusa</name>
    <dbReference type="NCBI Taxonomy" id="50376"/>
    <lineage>
        <taxon>Eukaryota</taxon>
        <taxon>Fungi</taxon>
        <taxon>Dikarya</taxon>
        <taxon>Ascomycota</taxon>
        <taxon>Pezizomycotina</taxon>
        <taxon>Dothideomycetes</taxon>
        <taxon>Pleosporomycetidae</taxon>
        <taxon>Venturiales</taxon>
        <taxon>Venturiaceae</taxon>
        <taxon>Venturia</taxon>
    </lineage>
</organism>
<name>A0A517LH00_9PEZI</name>
<evidence type="ECO:0000256" key="5">
    <source>
        <dbReference type="ARBA" id="ARBA00023128"/>
    </source>
</evidence>
<feature type="region of interest" description="Disordered" evidence="7">
    <location>
        <begin position="124"/>
        <end position="159"/>
    </location>
</feature>
<evidence type="ECO:0000256" key="3">
    <source>
        <dbReference type="ARBA" id="ARBA00022946"/>
    </source>
</evidence>
<dbReference type="InterPro" id="IPR019189">
    <property type="entry name" value="Ribosomal_mL41"/>
</dbReference>
<feature type="region of interest" description="Disordered" evidence="7">
    <location>
        <begin position="19"/>
        <end position="40"/>
    </location>
</feature>
<keyword evidence="9" id="KW-1185">Reference proteome</keyword>
<dbReference type="STRING" id="50376.A0A517LH00"/>
<evidence type="ECO:0000256" key="6">
    <source>
        <dbReference type="ARBA" id="ARBA00023274"/>
    </source>
</evidence>
<dbReference type="GO" id="GO:0006412">
    <property type="term" value="P:translation"/>
    <property type="evidence" value="ECO:0007669"/>
    <property type="project" value="TreeGrafter"/>
</dbReference>
<evidence type="ECO:0000313" key="9">
    <source>
        <dbReference type="Proteomes" id="UP000316270"/>
    </source>
</evidence>
<protein>
    <recommendedName>
        <fullName evidence="10">54S ribosomal protein L27, mitochondrial</fullName>
    </recommendedName>
</protein>
<reference evidence="8 9" key="1">
    <citation type="submission" date="2019-07" db="EMBL/GenBank/DDBJ databases">
        <title>Finished genome of Venturia effusa.</title>
        <authorList>
            <person name="Young C.A."/>
            <person name="Cox M.P."/>
            <person name="Ganley A.R.D."/>
            <person name="David W.J."/>
        </authorList>
    </citation>
    <scope>NUCLEOTIDE SEQUENCE [LARGE SCALE GENOMIC DNA]</scope>
    <source>
        <strain evidence="9">albino</strain>
    </source>
</reference>
<feature type="compositionally biased region" description="Basic and acidic residues" evidence="7">
    <location>
        <begin position="124"/>
        <end position="134"/>
    </location>
</feature>
<dbReference type="Pfam" id="PF09809">
    <property type="entry name" value="MRP-L27"/>
    <property type="match status" value="1"/>
</dbReference>
<evidence type="ECO:0000256" key="1">
    <source>
        <dbReference type="ARBA" id="ARBA00004173"/>
    </source>
</evidence>
<evidence type="ECO:0000313" key="8">
    <source>
        <dbReference type="EMBL" id="QDS74899.1"/>
    </source>
</evidence>
<dbReference type="PANTHER" id="PTHR21338:SF0">
    <property type="entry name" value="LARGE RIBOSOMAL SUBUNIT PROTEIN ML41"/>
    <property type="match status" value="1"/>
</dbReference>
<accession>A0A517LH00</accession>
<evidence type="ECO:0008006" key="10">
    <source>
        <dbReference type="Google" id="ProtNLM"/>
    </source>
</evidence>
<keyword evidence="6" id="KW-0687">Ribonucleoprotein</keyword>